<organism evidence="1">
    <name type="scientific">Medicago truncatula</name>
    <name type="common">Barrel medic</name>
    <name type="synonym">Medicago tribuloides</name>
    <dbReference type="NCBI Taxonomy" id="3880"/>
    <lineage>
        <taxon>Eukaryota</taxon>
        <taxon>Viridiplantae</taxon>
        <taxon>Streptophyta</taxon>
        <taxon>Embryophyta</taxon>
        <taxon>Tracheophyta</taxon>
        <taxon>Spermatophyta</taxon>
        <taxon>Magnoliopsida</taxon>
        <taxon>eudicotyledons</taxon>
        <taxon>Gunneridae</taxon>
        <taxon>Pentapetalae</taxon>
        <taxon>rosids</taxon>
        <taxon>fabids</taxon>
        <taxon>Fabales</taxon>
        <taxon>Fabaceae</taxon>
        <taxon>Papilionoideae</taxon>
        <taxon>50 kb inversion clade</taxon>
        <taxon>NPAAA clade</taxon>
        <taxon>Hologalegina</taxon>
        <taxon>IRL clade</taxon>
        <taxon>Trifolieae</taxon>
        <taxon>Medicago</taxon>
    </lineage>
</organism>
<protein>
    <submittedName>
        <fullName evidence="1">Uncharacterized protein</fullName>
    </submittedName>
</protein>
<evidence type="ECO:0000313" key="1">
    <source>
        <dbReference type="EMBL" id="ACJ84703.1"/>
    </source>
</evidence>
<sequence length="37" mass="4064">MNIERYVLLLLLRGSGWLCLGVAAGSFAGLDIVLYHE</sequence>
<reference evidence="1" key="1">
    <citation type="submission" date="2008-12" db="EMBL/GenBank/DDBJ databases">
        <title>Medicago truncatula full length cdna cloning project.</title>
        <authorList>
            <person name="Moskal W."/>
            <person name="Chan A."/>
            <person name="Cheung F."/>
            <person name="Xiao Y."/>
            <person name="Town C.D."/>
        </authorList>
    </citation>
    <scope>NUCLEOTIDE SEQUENCE</scope>
</reference>
<proteinExistence type="evidence at transcript level"/>
<dbReference type="EMBL" id="BT052041">
    <property type="protein sequence ID" value="ACJ84703.1"/>
    <property type="molecule type" value="mRNA"/>
</dbReference>
<name>B7FIX4_MEDTR</name>
<dbReference type="AlphaFoldDB" id="B7FIX4"/>
<accession>B7FIX4</accession>